<dbReference type="Proteomes" id="UP001195914">
    <property type="component" value="Unassembled WGS sequence"/>
</dbReference>
<name>A0AAD9G6X0_BABDI</name>
<protein>
    <submittedName>
        <fullName evidence="2">Membrane protein</fullName>
    </submittedName>
</protein>
<dbReference type="EMBL" id="JAHBMH010000073">
    <property type="protein sequence ID" value="KAK1932925.1"/>
    <property type="molecule type" value="Genomic_DNA"/>
</dbReference>
<organism evidence="2 3">
    <name type="scientific">Babesia divergens</name>
    <dbReference type="NCBI Taxonomy" id="32595"/>
    <lineage>
        <taxon>Eukaryota</taxon>
        <taxon>Sar</taxon>
        <taxon>Alveolata</taxon>
        <taxon>Apicomplexa</taxon>
        <taxon>Aconoidasida</taxon>
        <taxon>Piroplasmida</taxon>
        <taxon>Babesiidae</taxon>
        <taxon>Babesia</taxon>
    </lineage>
</organism>
<proteinExistence type="predicted"/>
<dbReference type="AlphaFoldDB" id="A0AAD9G6X0"/>
<evidence type="ECO:0000313" key="2">
    <source>
        <dbReference type="EMBL" id="KAK1932925.1"/>
    </source>
</evidence>
<feature type="signal peptide" evidence="1">
    <location>
        <begin position="1"/>
        <end position="24"/>
    </location>
</feature>
<reference evidence="2" key="1">
    <citation type="journal article" date="2014" name="Nucleic Acids Res.">
        <title>The evolutionary dynamics of variant antigen genes in Babesia reveal a history of genomic innovation underlying host-parasite interaction.</title>
        <authorList>
            <person name="Jackson A.P."/>
            <person name="Otto T.D."/>
            <person name="Darby A."/>
            <person name="Ramaprasad A."/>
            <person name="Xia D."/>
            <person name="Echaide I.E."/>
            <person name="Farber M."/>
            <person name="Gahlot S."/>
            <person name="Gamble J."/>
            <person name="Gupta D."/>
            <person name="Gupta Y."/>
            <person name="Jackson L."/>
            <person name="Malandrin L."/>
            <person name="Malas T.B."/>
            <person name="Moussa E."/>
            <person name="Nair M."/>
            <person name="Reid A.J."/>
            <person name="Sanders M."/>
            <person name="Sharma J."/>
            <person name="Tracey A."/>
            <person name="Quail M.A."/>
            <person name="Weir W."/>
            <person name="Wastling J.M."/>
            <person name="Hall N."/>
            <person name="Willadsen P."/>
            <person name="Lingelbach K."/>
            <person name="Shiels B."/>
            <person name="Tait A."/>
            <person name="Berriman M."/>
            <person name="Allred D.R."/>
            <person name="Pain A."/>
        </authorList>
    </citation>
    <scope>NUCLEOTIDE SEQUENCE</scope>
    <source>
        <strain evidence="2">1802A</strain>
    </source>
</reference>
<gene>
    <name evidence="2" type="ORF">X943_001402</name>
</gene>
<feature type="chain" id="PRO_5042265404" evidence="1">
    <location>
        <begin position="25"/>
        <end position="93"/>
    </location>
</feature>
<keyword evidence="3" id="KW-1185">Reference proteome</keyword>
<reference evidence="2" key="2">
    <citation type="submission" date="2021-05" db="EMBL/GenBank/DDBJ databases">
        <authorList>
            <person name="Pain A."/>
        </authorList>
    </citation>
    <scope>NUCLEOTIDE SEQUENCE</scope>
    <source>
        <strain evidence="2">1802A</strain>
    </source>
</reference>
<accession>A0AAD9G6X0</accession>
<keyword evidence="1" id="KW-0732">Signal</keyword>
<sequence length="93" mass="10287">MAHCGSGVIFILLFAYLTLQMSYGVCLDVPPKSPVKSRPSLRFSAVSGIGVDERVEPQPKIGVFVYTPAGSFNPTNSLLWVSRIVIYDFYKSR</sequence>
<evidence type="ECO:0000256" key="1">
    <source>
        <dbReference type="SAM" id="SignalP"/>
    </source>
</evidence>
<evidence type="ECO:0000313" key="3">
    <source>
        <dbReference type="Proteomes" id="UP001195914"/>
    </source>
</evidence>
<comment type="caution">
    <text evidence="2">The sequence shown here is derived from an EMBL/GenBank/DDBJ whole genome shotgun (WGS) entry which is preliminary data.</text>
</comment>